<gene>
    <name evidence="1" type="primary">manC1_3</name>
    <name evidence="1" type="ORF">NCTC12993_05425</name>
</gene>
<dbReference type="Proteomes" id="UP000401081">
    <property type="component" value="Unassembled WGS sequence"/>
</dbReference>
<organism evidence="1 2">
    <name type="scientific">Kluyvera cryocrescens</name>
    <name type="common">Kluyvera citrophila</name>
    <dbReference type="NCBI Taxonomy" id="580"/>
    <lineage>
        <taxon>Bacteria</taxon>
        <taxon>Pseudomonadati</taxon>
        <taxon>Pseudomonadota</taxon>
        <taxon>Gammaproteobacteria</taxon>
        <taxon>Enterobacterales</taxon>
        <taxon>Enterobacteriaceae</taxon>
        <taxon>Kluyvera</taxon>
    </lineage>
</organism>
<reference evidence="1 2" key="1">
    <citation type="submission" date="2019-03" db="EMBL/GenBank/DDBJ databases">
        <authorList>
            <consortium name="Pathogen Informatics"/>
        </authorList>
    </citation>
    <scope>NUCLEOTIDE SEQUENCE [LARGE SCALE GENOMIC DNA]</scope>
    <source>
        <strain evidence="1 2">NCTC12993</strain>
    </source>
</reference>
<keyword evidence="1" id="KW-0808">Transferase</keyword>
<keyword evidence="2" id="KW-1185">Reference proteome</keyword>
<accession>A0A485BT42</accession>
<evidence type="ECO:0000313" key="2">
    <source>
        <dbReference type="Proteomes" id="UP000401081"/>
    </source>
</evidence>
<keyword evidence="1" id="KW-0548">Nucleotidyltransferase</keyword>
<dbReference type="EMBL" id="CAADJD010000023">
    <property type="protein sequence ID" value="VFS76490.1"/>
    <property type="molecule type" value="Genomic_DNA"/>
</dbReference>
<proteinExistence type="predicted"/>
<sequence>MMKASCYIEELKKYRPDILASCQEAVQSENIDLDFIRIDAEKFFSVS</sequence>
<name>A0A485BT42_KLUCR</name>
<dbReference type="AlphaFoldDB" id="A0A485BT42"/>
<protein>
    <submittedName>
        <fullName evidence="1">Mannose-1-phosphate guanylyltransferase 1</fullName>
        <ecNumber evidence="1">2.7.7.13</ecNumber>
    </submittedName>
</protein>
<dbReference type="GO" id="GO:0004475">
    <property type="term" value="F:mannose-1-phosphate guanylyltransferase (GTP) activity"/>
    <property type="evidence" value="ECO:0007669"/>
    <property type="project" value="UniProtKB-EC"/>
</dbReference>
<evidence type="ECO:0000313" key="1">
    <source>
        <dbReference type="EMBL" id="VFS76490.1"/>
    </source>
</evidence>
<dbReference type="EC" id="2.7.7.13" evidence="1"/>